<keyword evidence="8" id="KW-0539">Nucleus</keyword>
<sequence length="372" mass="41766">MSNWPPSATTYPTILNEWYFSPRFHPASTMKQEFRNQISISPPNMIFTNNTESGSKLLTSCLLSHLAVPEFSRPSLELPKNLVPNLNMHLQNELDRTLTDSESLSLPTTSSNEKGLSKQAKNCKVDAFSIESLLSKTNSSRTTMNMRLPENSFPKELSTSNIQICERGTTRYTLDALQSTDGRSKRKKELNTDKEISAIGLPGRLICNQCGKSYATTSNLSRHKQTHRPLDSPYAKQCPNCDRVYVSMPALSMHMLTHKAAHKCTQCSKTFSRPWLLQGHMRAHTGQKPYGCAHCGKAFADRSNLRAHMHTHSGIKKYECPGCGKLFALKSYLNKHIELVCPIQRALRNQHVTSSQTSLMTTWESKSGINTT</sequence>
<keyword evidence="7" id="KW-0238">DNA-binding</keyword>
<dbReference type="PANTHER" id="PTHR24388">
    <property type="entry name" value="ZINC FINGER PROTEIN"/>
    <property type="match status" value="1"/>
</dbReference>
<feature type="domain" description="C2H2-type" evidence="12">
    <location>
        <begin position="318"/>
        <end position="346"/>
    </location>
</feature>
<proteinExistence type="inferred from homology"/>
<dbReference type="PROSITE" id="PS00028">
    <property type="entry name" value="ZINC_FINGER_C2H2_1"/>
    <property type="match status" value="3"/>
</dbReference>
<dbReference type="InterPro" id="IPR050527">
    <property type="entry name" value="Snail/Krueppel_Znf"/>
</dbReference>
<name>A0A8R1XTL6_ONCVO</name>
<dbReference type="FunFam" id="3.30.160.60:FF:000043">
    <property type="entry name" value="Scratch family zinc finger 2"/>
    <property type="match status" value="1"/>
</dbReference>
<dbReference type="FunFam" id="3.30.160.60:FF:000446">
    <property type="entry name" value="Zinc finger protein"/>
    <property type="match status" value="1"/>
</dbReference>
<dbReference type="PANTHER" id="PTHR24388:SF38">
    <property type="entry name" value="PROTEIN SNAIL"/>
    <property type="match status" value="1"/>
</dbReference>
<dbReference type="InterPro" id="IPR013087">
    <property type="entry name" value="Znf_C2H2_type"/>
</dbReference>
<dbReference type="SUPFAM" id="SSF57667">
    <property type="entry name" value="beta-beta-alpha zinc fingers"/>
    <property type="match status" value="3"/>
</dbReference>
<dbReference type="Pfam" id="PF00096">
    <property type="entry name" value="zf-C2H2"/>
    <property type="match status" value="5"/>
</dbReference>
<dbReference type="Gene3D" id="3.30.160.60">
    <property type="entry name" value="Classic Zinc Finger"/>
    <property type="match status" value="4"/>
</dbReference>
<keyword evidence="4" id="KW-0677">Repeat</keyword>
<evidence type="ECO:0000313" key="14">
    <source>
        <dbReference type="Proteomes" id="UP000024404"/>
    </source>
</evidence>
<feature type="region of interest" description="Disordered" evidence="11">
    <location>
        <begin position="98"/>
        <end position="118"/>
    </location>
</feature>
<dbReference type="EMBL" id="CMVM020000020">
    <property type="status" value="NOT_ANNOTATED_CDS"/>
    <property type="molecule type" value="Genomic_DNA"/>
</dbReference>
<evidence type="ECO:0000256" key="10">
    <source>
        <dbReference type="PROSITE-ProRule" id="PRU00042"/>
    </source>
</evidence>
<evidence type="ECO:0000313" key="13">
    <source>
        <dbReference type="EnsemblMetazoa" id="OVOC448.1"/>
    </source>
</evidence>
<accession>A0A8R1XTL6</accession>
<feature type="domain" description="C2H2-type" evidence="12">
    <location>
        <begin position="205"/>
        <end position="232"/>
    </location>
</feature>
<comment type="subcellular location">
    <subcellularLocation>
        <location evidence="1">Nucleus</location>
    </subcellularLocation>
</comment>
<dbReference type="FunFam" id="3.30.160.60:FF:000207">
    <property type="entry name" value="zinc finger protein SNAI2"/>
    <property type="match status" value="1"/>
</dbReference>
<keyword evidence="3" id="KW-0479">Metal-binding</keyword>
<dbReference type="GO" id="GO:0000978">
    <property type="term" value="F:RNA polymerase II cis-regulatory region sequence-specific DNA binding"/>
    <property type="evidence" value="ECO:0007669"/>
    <property type="project" value="TreeGrafter"/>
</dbReference>
<dbReference type="GO" id="GO:0055059">
    <property type="term" value="P:asymmetric neuroblast division"/>
    <property type="evidence" value="ECO:0007669"/>
    <property type="project" value="UniProtKB-ARBA"/>
</dbReference>
<reference evidence="14" key="1">
    <citation type="submission" date="2013-10" db="EMBL/GenBank/DDBJ databases">
        <title>Genome sequencing of Onchocerca volvulus.</title>
        <authorList>
            <person name="Cotton J."/>
            <person name="Tsai J."/>
            <person name="Stanley E."/>
            <person name="Tracey A."/>
            <person name="Holroyd N."/>
            <person name="Lustigman S."/>
            <person name="Berriman M."/>
        </authorList>
    </citation>
    <scope>NUCLEOTIDE SEQUENCE</scope>
</reference>
<evidence type="ECO:0000256" key="6">
    <source>
        <dbReference type="ARBA" id="ARBA00022833"/>
    </source>
</evidence>
<evidence type="ECO:0000256" key="11">
    <source>
        <dbReference type="SAM" id="MobiDB-lite"/>
    </source>
</evidence>
<evidence type="ECO:0000256" key="9">
    <source>
        <dbReference type="ARBA" id="ARBA00037948"/>
    </source>
</evidence>
<evidence type="ECO:0000256" key="2">
    <source>
        <dbReference type="ARBA" id="ARBA00006991"/>
    </source>
</evidence>
<dbReference type="SMART" id="SM00355">
    <property type="entry name" value="ZnF_C2H2"/>
    <property type="match status" value="5"/>
</dbReference>
<dbReference type="GO" id="GO:0000981">
    <property type="term" value="F:DNA-binding transcription factor activity, RNA polymerase II-specific"/>
    <property type="evidence" value="ECO:0007669"/>
    <property type="project" value="TreeGrafter"/>
</dbReference>
<protein>
    <recommendedName>
        <fullName evidence="12">C2H2-type domain-containing protein</fullName>
    </recommendedName>
</protein>
<evidence type="ECO:0000256" key="1">
    <source>
        <dbReference type="ARBA" id="ARBA00004123"/>
    </source>
</evidence>
<evidence type="ECO:0000256" key="3">
    <source>
        <dbReference type="ARBA" id="ARBA00022723"/>
    </source>
</evidence>
<dbReference type="OMA" id="NIQICER"/>
<dbReference type="EnsemblMetazoa" id="OVOC448.1">
    <property type="protein sequence ID" value="OVOC448.1"/>
    <property type="gene ID" value="WBGene00237257"/>
</dbReference>
<comment type="similarity">
    <text evidence="9">Belongs to the snail C2H2-type zinc-finger protein family.</text>
</comment>
<dbReference type="GO" id="GO:0008270">
    <property type="term" value="F:zinc ion binding"/>
    <property type="evidence" value="ECO:0007669"/>
    <property type="project" value="UniProtKB-KW"/>
</dbReference>
<comment type="similarity">
    <text evidence="2">Belongs to the krueppel C2H2-type zinc-finger protein family.</text>
</comment>
<keyword evidence="5 10" id="KW-0863">Zinc-finger</keyword>
<dbReference type="GO" id="GO:2000177">
    <property type="term" value="P:regulation of neural precursor cell proliferation"/>
    <property type="evidence" value="ECO:0007669"/>
    <property type="project" value="UniProtKB-ARBA"/>
</dbReference>
<feature type="domain" description="C2H2-type" evidence="12">
    <location>
        <begin position="290"/>
        <end position="317"/>
    </location>
</feature>
<reference evidence="13" key="2">
    <citation type="submission" date="2022-06" db="UniProtKB">
        <authorList>
            <consortium name="EnsemblMetazoa"/>
        </authorList>
    </citation>
    <scope>IDENTIFICATION</scope>
</reference>
<dbReference type="GO" id="GO:0000122">
    <property type="term" value="P:negative regulation of transcription by RNA polymerase II"/>
    <property type="evidence" value="ECO:0007669"/>
    <property type="project" value="UniProtKB-ARBA"/>
</dbReference>
<dbReference type="PROSITE" id="PS50157">
    <property type="entry name" value="ZINC_FINGER_C2H2_2"/>
    <property type="match status" value="4"/>
</dbReference>
<keyword evidence="6" id="KW-0862">Zinc</keyword>
<dbReference type="Proteomes" id="UP000024404">
    <property type="component" value="Unassembled WGS sequence"/>
</dbReference>
<dbReference type="InterPro" id="IPR036236">
    <property type="entry name" value="Znf_C2H2_sf"/>
</dbReference>
<evidence type="ECO:0000259" key="12">
    <source>
        <dbReference type="PROSITE" id="PS50157"/>
    </source>
</evidence>
<dbReference type="FunFam" id="3.30.160.60:FF:001442">
    <property type="entry name" value="zinc finger protein 696"/>
    <property type="match status" value="1"/>
</dbReference>
<organism evidence="13 14">
    <name type="scientific">Onchocerca volvulus</name>
    <dbReference type="NCBI Taxonomy" id="6282"/>
    <lineage>
        <taxon>Eukaryota</taxon>
        <taxon>Metazoa</taxon>
        <taxon>Ecdysozoa</taxon>
        <taxon>Nematoda</taxon>
        <taxon>Chromadorea</taxon>
        <taxon>Rhabditida</taxon>
        <taxon>Spirurina</taxon>
        <taxon>Spiruromorpha</taxon>
        <taxon>Filarioidea</taxon>
        <taxon>Onchocercidae</taxon>
        <taxon>Onchocerca</taxon>
    </lineage>
</organism>
<feature type="domain" description="C2H2-type" evidence="12">
    <location>
        <begin position="262"/>
        <end position="289"/>
    </location>
</feature>
<keyword evidence="14" id="KW-1185">Reference proteome</keyword>
<feature type="compositionally biased region" description="Polar residues" evidence="11">
    <location>
        <begin position="100"/>
        <end position="114"/>
    </location>
</feature>
<evidence type="ECO:0000256" key="7">
    <source>
        <dbReference type="ARBA" id="ARBA00023125"/>
    </source>
</evidence>
<evidence type="ECO:0000256" key="4">
    <source>
        <dbReference type="ARBA" id="ARBA00022737"/>
    </source>
</evidence>
<evidence type="ECO:0000256" key="8">
    <source>
        <dbReference type="ARBA" id="ARBA00023242"/>
    </source>
</evidence>
<evidence type="ECO:0000256" key="5">
    <source>
        <dbReference type="ARBA" id="ARBA00022771"/>
    </source>
</evidence>
<dbReference type="GO" id="GO:0005634">
    <property type="term" value="C:nucleus"/>
    <property type="evidence" value="ECO:0007669"/>
    <property type="project" value="UniProtKB-SubCell"/>
</dbReference>
<dbReference type="AlphaFoldDB" id="A0A8R1XTL6"/>